<protein>
    <submittedName>
        <fullName evidence="2">HesA/MoeB/ThiF family protein</fullName>
    </submittedName>
</protein>
<evidence type="ECO:0000313" key="2">
    <source>
        <dbReference type="EMBL" id="UYQ72208.1"/>
    </source>
</evidence>
<evidence type="ECO:0000259" key="1">
    <source>
        <dbReference type="Pfam" id="PF00899"/>
    </source>
</evidence>
<accession>A0ABY6INL5</accession>
<reference evidence="2" key="1">
    <citation type="submission" date="2022-10" db="EMBL/GenBank/DDBJ databases">
        <title>YIM 151497 complete genome.</title>
        <authorList>
            <person name="Chen X."/>
        </authorList>
    </citation>
    <scope>NUCLEOTIDE SEQUENCE</scope>
    <source>
        <strain evidence="2">YIM 151497</strain>
    </source>
</reference>
<dbReference type="PANTHER" id="PTHR10953">
    <property type="entry name" value="UBIQUITIN-ACTIVATING ENZYME E1"/>
    <property type="match status" value="1"/>
</dbReference>
<dbReference type="InterPro" id="IPR035985">
    <property type="entry name" value="Ubiquitin-activating_enz"/>
</dbReference>
<dbReference type="EMBL" id="CP107716">
    <property type="protein sequence ID" value="UYQ72208.1"/>
    <property type="molecule type" value="Genomic_DNA"/>
</dbReference>
<keyword evidence="3" id="KW-1185">Reference proteome</keyword>
<dbReference type="RefSeq" id="WP_264225848.1">
    <property type="nucleotide sequence ID" value="NZ_CP107716.1"/>
</dbReference>
<dbReference type="CDD" id="cd00757">
    <property type="entry name" value="ThiF_MoeB_HesA_family"/>
    <property type="match status" value="1"/>
</dbReference>
<dbReference type="Proteomes" id="UP001163882">
    <property type="component" value="Chromosome"/>
</dbReference>
<sequence>MVLTPAQSARYARHIVLKDMGGAGQQRLSAANVVIVGAGGLGVPVIAYLAGAGIGKLTIIDPDSVSLSNLSRQVIYSDADLDTPKAQAAARFAARLNPEIAPSAQVESLTPDNAKDLLAGADLVVEGTDSFAAKRAVAAVCADLKIPLVTGALGPFDGSITVLAPFLKREDGTHWPDFASLYPVDPTPEDSPPCELVGVLNVLPGIVGTMMANEAIKYLAGFGEPLLGKLLIYSARTGESRIMSYR</sequence>
<dbReference type="Pfam" id="PF00899">
    <property type="entry name" value="ThiF"/>
    <property type="match status" value="1"/>
</dbReference>
<dbReference type="PANTHER" id="PTHR10953:SF240">
    <property type="entry name" value="SULFUR CARRIER PROTEIN THIS ADENYLYLTRANSFERASE"/>
    <property type="match status" value="1"/>
</dbReference>
<name>A0ABY6INL5_9HYPH</name>
<feature type="domain" description="THIF-type NAD/FAD binding fold" evidence="1">
    <location>
        <begin position="11"/>
        <end position="241"/>
    </location>
</feature>
<dbReference type="InterPro" id="IPR045886">
    <property type="entry name" value="ThiF/MoeB/HesA"/>
</dbReference>
<dbReference type="InterPro" id="IPR000594">
    <property type="entry name" value="ThiF_NAD_FAD-bd"/>
</dbReference>
<dbReference type="SUPFAM" id="SSF69572">
    <property type="entry name" value="Activating enzymes of the ubiquitin-like proteins"/>
    <property type="match status" value="1"/>
</dbReference>
<proteinExistence type="predicted"/>
<evidence type="ECO:0000313" key="3">
    <source>
        <dbReference type="Proteomes" id="UP001163882"/>
    </source>
</evidence>
<organism evidence="2 3">
    <name type="scientific">Pelagibacterium flavum</name>
    <dbReference type="NCBI Taxonomy" id="2984530"/>
    <lineage>
        <taxon>Bacteria</taxon>
        <taxon>Pseudomonadati</taxon>
        <taxon>Pseudomonadota</taxon>
        <taxon>Alphaproteobacteria</taxon>
        <taxon>Hyphomicrobiales</taxon>
        <taxon>Devosiaceae</taxon>
        <taxon>Pelagibacterium</taxon>
    </lineage>
</organism>
<dbReference type="Gene3D" id="3.40.50.720">
    <property type="entry name" value="NAD(P)-binding Rossmann-like Domain"/>
    <property type="match status" value="1"/>
</dbReference>
<gene>
    <name evidence="2" type="ORF">OF122_19610</name>
</gene>